<dbReference type="AlphaFoldDB" id="A0A8J2P1W4"/>
<protein>
    <submittedName>
        <fullName evidence="1">Uncharacterized protein</fullName>
    </submittedName>
</protein>
<evidence type="ECO:0000313" key="1">
    <source>
        <dbReference type="EMBL" id="CAG7728870.1"/>
    </source>
</evidence>
<proteinExistence type="predicted"/>
<dbReference type="Proteomes" id="UP000708208">
    <property type="component" value="Unassembled WGS sequence"/>
</dbReference>
<reference evidence="1" key="1">
    <citation type="submission" date="2021-06" db="EMBL/GenBank/DDBJ databases">
        <authorList>
            <person name="Hodson N. C."/>
            <person name="Mongue J. A."/>
            <person name="Jaron S. K."/>
        </authorList>
    </citation>
    <scope>NUCLEOTIDE SEQUENCE</scope>
</reference>
<sequence length="393" mass="43457">MHHASSGMRKIDIYFGGIVLNRRTYIKAGGFKKQEAVVTNSGDHMSLVDYPKSYQRWCAAVLSDYELIINQFLRVDSWDFDTFKKLVTSSGTILLHNCAVGKGIRMNDQLDQVETVLLQLAKDFWLVYPMQEVFRNLFNDNFFQAPAKISVVKMMVGGFYLVYCMLQPWDIAGVRVHVSLDAKDLLAFYYFRKCLVECSISMVVKYDIRAMLSVLAYGEAFHVASESGQKGIGPTARSFSNITCSKVSQVNNEISFFSNKLLDTSKDVSVLGKVSGYEAAIQNLKKQCHGGISGFTTLGGSSNCKQAAITHGPIETDLECLRDRSSPDSLVPDVKMGELVNATSICASLGDGPVLSIQNLMANAIVDRAMMSEARKKMEGAEKHFSPPPTGPR</sequence>
<organism evidence="1 2">
    <name type="scientific">Allacma fusca</name>
    <dbReference type="NCBI Taxonomy" id="39272"/>
    <lineage>
        <taxon>Eukaryota</taxon>
        <taxon>Metazoa</taxon>
        <taxon>Ecdysozoa</taxon>
        <taxon>Arthropoda</taxon>
        <taxon>Hexapoda</taxon>
        <taxon>Collembola</taxon>
        <taxon>Symphypleona</taxon>
        <taxon>Sminthuridae</taxon>
        <taxon>Allacma</taxon>
    </lineage>
</organism>
<comment type="caution">
    <text evidence="1">The sequence shown here is derived from an EMBL/GenBank/DDBJ whole genome shotgun (WGS) entry which is preliminary data.</text>
</comment>
<evidence type="ECO:0000313" key="2">
    <source>
        <dbReference type="Proteomes" id="UP000708208"/>
    </source>
</evidence>
<accession>A0A8J2P1W4</accession>
<name>A0A8J2P1W4_9HEXA</name>
<gene>
    <name evidence="1" type="ORF">AFUS01_LOCUS17621</name>
</gene>
<dbReference type="EMBL" id="CAJVCH010169821">
    <property type="protein sequence ID" value="CAG7728870.1"/>
    <property type="molecule type" value="Genomic_DNA"/>
</dbReference>
<keyword evidence="2" id="KW-1185">Reference proteome</keyword>
<dbReference type="OrthoDB" id="20127at2759"/>